<keyword evidence="6" id="KW-0560">Oxidoreductase</keyword>
<dbReference type="GO" id="GO:0016020">
    <property type="term" value="C:membrane"/>
    <property type="evidence" value="ECO:0007669"/>
    <property type="project" value="UniProtKB-SubCell"/>
</dbReference>
<dbReference type="InterPro" id="IPR036291">
    <property type="entry name" value="NAD(P)-bd_dom_sf"/>
</dbReference>
<dbReference type="PANTHER" id="PTHR24322">
    <property type="entry name" value="PKSB"/>
    <property type="match status" value="1"/>
</dbReference>
<name>A0A0A2KLU8_PENIT</name>
<comment type="similarity">
    <text evidence="2 12">Belongs to the short-chain dehydrogenases/reductases (SDR) family.</text>
</comment>
<keyword evidence="3" id="KW-0812">Transmembrane</keyword>
<evidence type="ECO:0000256" key="5">
    <source>
        <dbReference type="ARBA" id="ARBA00022989"/>
    </source>
</evidence>
<comment type="subcellular location">
    <subcellularLocation>
        <location evidence="1">Membrane</location>
        <topology evidence="1">Multi-pass membrane protein</topology>
    </subcellularLocation>
</comment>
<evidence type="ECO:0000313" key="14">
    <source>
        <dbReference type="Proteomes" id="UP000030104"/>
    </source>
</evidence>
<dbReference type="Pfam" id="PF00106">
    <property type="entry name" value="adh_short"/>
    <property type="match status" value="1"/>
</dbReference>
<dbReference type="GO" id="GO:0052650">
    <property type="term" value="F:all-trans-retinol dehydrogenase (NADP+) activity"/>
    <property type="evidence" value="ECO:0007669"/>
    <property type="project" value="UniProtKB-ARBA"/>
</dbReference>
<dbReference type="HOGENOM" id="CLU_010194_5_2_1"/>
<dbReference type="FunFam" id="3.40.50.720:FF:000131">
    <property type="entry name" value="Short-chain dehydrogenase/reductase 3"/>
    <property type="match status" value="1"/>
</dbReference>
<dbReference type="PhylomeDB" id="A0A0A2KLU8"/>
<comment type="caution">
    <text evidence="13">The sequence shown here is derived from an EMBL/GenBank/DDBJ whole genome shotgun (WGS) entry which is preliminary data.</text>
</comment>
<evidence type="ECO:0000256" key="1">
    <source>
        <dbReference type="ARBA" id="ARBA00004141"/>
    </source>
</evidence>
<reference evidence="13 14" key="1">
    <citation type="journal article" date="2015" name="Mol. Plant Microbe Interact.">
        <title>Genome, transcriptome, and functional analyses of Penicillium expansum provide new insights into secondary metabolism and pathogenicity.</title>
        <authorList>
            <person name="Ballester A.R."/>
            <person name="Marcet-Houben M."/>
            <person name="Levin E."/>
            <person name="Sela N."/>
            <person name="Selma-Lazaro C."/>
            <person name="Carmona L."/>
            <person name="Wisniewski M."/>
            <person name="Droby S."/>
            <person name="Gonzalez-Candelas L."/>
            <person name="Gabaldon T."/>
        </authorList>
    </citation>
    <scope>NUCLEOTIDE SEQUENCE [LARGE SCALE GENOMIC DNA]</scope>
    <source>
        <strain evidence="13 14">PHI-1</strain>
    </source>
</reference>
<evidence type="ECO:0000313" key="13">
    <source>
        <dbReference type="EMBL" id="KGO67871.1"/>
    </source>
</evidence>
<dbReference type="InterPro" id="IPR020904">
    <property type="entry name" value="Sc_DH/Rdtase_CS"/>
</dbReference>
<dbReference type="Gene3D" id="3.40.50.720">
    <property type="entry name" value="NAD(P)-binding Rossmann-like Domain"/>
    <property type="match status" value="1"/>
</dbReference>
<keyword evidence="4" id="KW-0521">NADP</keyword>
<dbReference type="PRINTS" id="PR00081">
    <property type="entry name" value="GDHRDH"/>
</dbReference>
<comment type="function">
    <text evidence="9">Catalyzes the reduction of all-trans-retinal to all-trans-retinol in the presence of NADPH.</text>
</comment>
<dbReference type="PANTHER" id="PTHR24322:SF736">
    <property type="entry name" value="RETINOL DEHYDROGENASE 10"/>
    <property type="match status" value="1"/>
</dbReference>
<keyword evidence="5" id="KW-1133">Transmembrane helix</keyword>
<proteinExistence type="inferred from homology"/>
<dbReference type="SUPFAM" id="SSF51735">
    <property type="entry name" value="NAD(P)-binding Rossmann-fold domains"/>
    <property type="match status" value="1"/>
</dbReference>
<evidence type="ECO:0000256" key="12">
    <source>
        <dbReference type="RuleBase" id="RU000363"/>
    </source>
</evidence>
<evidence type="ECO:0000256" key="4">
    <source>
        <dbReference type="ARBA" id="ARBA00022857"/>
    </source>
</evidence>
<dbReference type="STRING" id="40296.A0A0A2KLU8"/>
<dbReference type="PRINTS" id="PR00080">
    <property type="entry name" value="SDRFAMILY"/>
</dbReference>
<protein>
    <recommendedName>
        <fullName evidence="10">Short-chain dehydrogenase/reductase 3</fullName>
    </recommendedName>
    <alternativeName>
        <fullName evidence="11">Retinal short-chain dehydrogenase/reductase 1</fullName>
    </alternativeName>
</protein>
<dbReference type="AlphaFoldDB" id="A0A0A2KLU8"/>
<evidence type="ECO:0000256" key="3">
    <source>
        <dbReference type="ARBA" id="ARBA00022692"/>
    </source>
</evidence>
<evidence type="ECO:0000256" key="11">
    <source>
        <dbReference type="ARBA" id="ARBA00082544"/>
    </source>
</evidence>
<dbReference type="OrthoDB" id="10253736at2759"/>
<keyword evidence="14" id="KW-1185">Reference proteome</keyword>
<evidence type="ECO:0000256" key="2">
    <source>
        <dbReference type="ARBA" id="ARBA00006484"/>
    </source>
</evidence>
<keyword evidence="7" id="KW-0443">Lipid metabolism</keyword>
<dbReference type="InterPro" id="IPR002347">
    <property type="entry name" value="SDR_fam"/>
</dbReference>
<keyword evidence="8" id="KW-0472">Membrane</keyword>
<gene>
    <name evidence="13" type="ORF">PITC_044850</name>
</gene>
<dbReference type="EMBL" id="JQGA01001252">
    <property type="protein sequence ID" value="KGO67871.1"/>
    <property type="molecule type" value="Genomic_DNA"/>
</dbReference>
<evidence type="ECO:0000256" key="10">
    <source>
        <dbReference type="ARBA" id="ARBA00068717"/>
    </source>
</evidence>
<dbReference type="OMA" id="DQIQMSL"/>
<evidence type="ECO:0000256" key="6">
    <source>
        <dbReference type="ARBA" id="ARBA00023002"/>
    </source>
</evidence>
<evidence type="ECO:0000256" key="7">
    <source>
        <dbReference type="ARBA" id="ARBA00023098"/>
    </source>
</evidence>
<dbReference type="Proteomes" id="UP000030104">
    <property type="component" value="Unassembled WGS sequence"/>
</dbReference>
<dbReference type="PROSITE" id="PS00061">
    <property type="entry name" value="ADH_SHORT"/>
    <property type="match status" value="1"/>
</dbReference>
<evidence type="ECO:0000256" key="8">
    <source>
        <dbReference type="ARBA" id="ARBA00023136"/>
    </source>
</evidence>
<sequence length="316" mass="35463">MFNFWNATITTSLLSVLISSLLLYYLHAKISERVLNNFQANETWVPEKELVLLTGGSGGIGRQITEDLSRRKVRVVILDVNKPTFELPENVAFYQTDITSAQSLSETGAAIRKSHGDPTVIVNNAAVFHHCTILGIPEEKLRQTFDVNIISHYLIIKEFLPYMIRMNRGHVITVASVASFITIGEMVDYACSKAGALSFQEGLRQELKYWYKAPNVRTSTVYPLWVRTPLVEGFTKYEADFGQPILNPKDVSRAVVEHIVTRKSGQTIVPGHSSVIGSLRAWPLWLQEAVRSYFSKILLQVSIKRAADENPGSRVP</sequence>
<organism evidence="13 14">
    <name type="scientific">Penicillium italicum</name>
    <name type="common">Blue mold</name>
    <dbReference type="NCBI Taxonomy" id="40296"/>
    <lineage>
        <taxon>Eukaryota</taxon>
        <taxon>Fungi</taxon>
        <taxon>Dikarya</taxon>
        <taxon>Ascomycota</taxon>
        <taxon>Pezizomycotina</taxon>
        <taxon>Eurotiomycetes</taxon>
        <taxon>Eurotiomycetidae</taxon>
        <taxon>Eurotiales</taxon>
        <taxon>Aspergillaceae</taxon>
        <taxon>Penicillium</taxon>
    </lineage>
</organism>
<accession>A0A0A2KLU8</accession>
<evidence type="ECO:0000256" key="9">
    <source>
        <dbReference type="ARBA" id="ARBA00059620"/>
    </source>
</evidence>